<evidence type="ECO:0000256" key="6">
    <source>
        <dbReference type="SAM" id="MobiDB-lite"/>
    </source>
</evidence>
<evidence type="ECO:0000256" key="1">
    <source>
        <dbReference type="ARBA" id="ARBA00004141"/>
    </source>
</evidence>
<gene>
    <name evidence="9" type="ORF">FC43_GL001195</name>
</gene>
<dbReference type="SUPFAM" id="SSF81653">
    <property type="entry name" value="Calcium ATPase, transduction domain A"/>
    <property type="match status" value="1"/>
</dbReference>
<dbReference type="InterPro" id="IPR023298">
    <property type="entry name" value="ATPase_P-typ_TM_dom_sf"/>
</dbReference>
<dbReference type="Gene3D" id="3.40.50.1000">
    <property type="entry name" value="HAD superfamily/HAD-like"/>
    <property type="match status" value="1"/>
</dbReference>
<dbReference type="InterPro" id="IPR001757">
    <property type="entry name" value="P_typ_ATPase"/>
</dbReference>
<dbReference type="Proteomes" id="UP000050816">
    <property type="component" value="Unassembled WGS sequence"/>
</dbReference>
<dbReference type="PRINTS" id="PR00120">
    <property type="entry name" value="HATPASE"/>
</dbReference>
<feature type="transmembrane region" description="Helical" evidence="7">
    <location>
        <begin position="679"/>
        <end position="705"/>
    </location>
</feature>
<feature type="transmembrane region" description="Helical" evidence="7">
    <location>
        <begin position="242"/>
        <end position="264"/>
    </location>
</feature>
<feature type="transmembrane region" description="Helical" evidence="7">
    <location>
        <begin position="743"/>
        <end position="767"/>
    </location>
</feature>
<feature type="transmembrane region" description="Helical" evidence="7">
    <location>
        <begin position="773"/>
        <end position="794"/>
    </location>
</feature>
<dbReference type="Gene3D" id="2.70.150.10">
    <property type="entry name" value="Calcium-transporting ATPase, cytoplasmic transduction domain A"/>
    <property type="match status" value="1"/>
</dbReference>
<dbReference type="AlphaFoldDB" id="A0A0R1UKK1"/>
<organism evidence="9 10">
    <name type="scientific">Limosilactobacillus ingluviei DSM 15946</name>
    <dbReference type="NCBI Taxonomy" id="1423760"/>
    <lineage>
        <taxon>Bacteria</taxon>
        <taxon>Bacillati</taxon>
        <taxon>Bacillota</taxon>
        <taxon>Bacilli</taxon>
        <taxon>Lactobacillales</taxon>
        <taxon>Lactobacillaceae</taxon>
        <taxon>Limosilactobacillus</taxon>
    </lineage>
</organism>
<dbReference type="SFLD" id="SFLDG00002">
    <property type="entry name" value="C1.7:_P-type_atpase_like"/>
    <property type="match status" value="1"/>
</dbReference>
<feature type="transmembrane region" description="Helical" evidence="7">
    <location>
        <begin position="276"/>
        <end position="298"/>
    </location>
</feature>
<feature type="domain" description="P-type ATPase A" evidence="8">
    <location>
        <begin position="126"/>
        <end position="222"/>
    </location>
</feature>
<reference evidence="9 10" key="1">
    <citation type="journal article" date="2015" name="Genome Announc.">
        <title>Expanding the biotechnology potential of lactobacilli through comparative genomics of 213 strains and associated genera.</title>
        <authorList>
            <person name="Sun Z."/>
            <person name="Harris H.M."/>
            <person name="McCann A."/>
            <person name="Guo C."/>
            <person name="Argimon S."/>
            <person name="Zhang W."/>
            <person name="Yang X."/>
            <person name="Jeffery I.B."/>
            <person name="Cooney J.C."/>
            <person name="Kagawa T.F."/>
            <person name="Liu W."/>
            <person name="Song Y."/>
            <person name="Salvetti E."/>
            <person name="Wrobel A."/>
            <person name="Rasinkangas P."/>
            <person name="Parkhill J."/>
            <person name="Rea M.C."/>
            <person name="O'Sullivan O."/>
            <person name="Ritari J."/>
            <person name="Douillard F.P."/>
            <person name="Paul Ross R."/>
            <person name="Yang R."/>
            <person name="Briner A.E."/>
            <person name="Felis G.E."/>
            <person name="de Vos W.M."/>
            <person name="Barrangou R."/>
            <person name="Klaenhammer T.R."/>
            <person name="Caufield P.W."/>
            <person name="Cui Y."/>
            <person name="Zhang H."/>
            <person name="O'Toole P.W."/>
        </authorList>
    </citation>
    <scope>NUCLEOTIDE SEQUENCE [LARGE SCALE GENOMIC DNA]</scope>
    <source>
        <strain evidence="9 10">DSM 15946</strain>
    </source>
</reference>
<dbReference type="SUPFAM" id="SSF81665">
    <property type="entry name" value="Calcium ATPase, transmembrane domain M"/>
    <property type="match status" value="1"/>
</dbReference>
<sequence>MWASFHKNPAGMKNDKIRVTSQKGGSQMPQQVDPNQGLSAAQVAQRQAAGQVNQAVAPPVRTVKQIISANVFTYFNLIFVVLTVLLCVVQSFRNLTFLPIIIANTLIGIFQEVRAKKILDELTMLNVPHATVIRGGQRQQIAVDQLVLDDIVVYQTGDQIAADAKVSAGEVLVNEALLTGEADEIKKSVGTALMSGSFVVAGACRAQVTAVGAAAYINQLTLAAKATPHAEQSEMIRSLDQLIKVIGVALVPLGILLVWQGWAVNHESLHDSITSMVAAILGMIPEGLYLLASVALAVSASRLAKQRVLLHEMKSIETLARVDTLCVDKTGTITENTMQVTAWQPAAGQNRETVQAQMTQLLSVLAPDNSTMQALQAAFPAPQPAQATAVLPFTSRNKYSAAQFGATTYVIGAPEFVLGNSVALPPAVAAARERGQRVLVFGQAAGLQATQLQGPVTPLAYVQLTNPVRPQAPQTFAYFRQQGVAVKVISGDNPATVAAVAQAAQIKGAADFVDATTLRTPAALQAAAAKHTVFGRVTPEQKRQLIQALQAQGHTVAMTGDGVNDVLALKDADCSIAMASGSEAAIHVAQVVLLDSDFACLPAVVLEGRRVVNNIQQSASLFLVKNLFSFLMALLAVAFIFTYPLKPAQVSLWGLVTIGLPGFFLALQPNHERLRGHFLTNVMFLALPGGLTDVIVVGMMVALAQVFNLTYADYSTVAVLLLILVGLRVLYRTCQPFDRVRRLIYAGCLLALAGGSLATPWLFGLTWPSLRGWAILGLVALTTGPILHGTTWVVSRVEKWYHHQPGPSSHFSSR</sequence>
<dbReference type="InterPro" id="IPR036412">
    <property type="entry name" value="HAD-like_sf"/>
</dbReference>
<dbReference type="PROSITE" id="PS00154">
    <property type="entry name" value="ATPASE_E1_E2"/>
    <property type="match status" value="1"/>
</dbReference>
<dbReference type="GO" id="GO:0016020">
    <property type="term" value="C:membrane"/>
    <property type="evidence" value="ECO:0007669"/>
    <property type="project" value="UniProtKB-SubCell"/>
</dbReference>
<dbReference type="GO" id="GO:0005524">
    <property type="term" value="F:ATP binding"/>
    <property type="evidence" value="ECO:0007669"/>
    <property type="project" value="InterPro"/>
</dbReference>
<feature type="region of interest" description="Disordered" evidence="6">
    <location>
        <begin position="1"/>
        <end position="34"/>
    </location>
</feature>
<dbReference type="InterPro" id="IPR023214">
    <property type="entry name" value="HAD_sf"/>
</dbReference>
<feature type="transmembrane region" description="Helical" evidence="7">
    <location>
        <begin position="71"/>
        <end position="91"/>
    </location>
</feature>
<dbReference type="Gene3D" id="1.20.1110.10">
    <property type="entry name" value="Calcium-transporting ATPase, transmembrane domain"/>
    <property type="match status" value="1"/>
</dbReference>
<dbReference type="PATRIC" id="fig|1423760.3.peg.1263"/>
<keyword evidence="3" id="KW-1278">Translocase</keyword>
<evidence type="ECO:0000256" key="2">
    <source>
        <dbReference type="ARBA" id="ARBA00022692"/>
    </source>
</evidence>
<proteinExistence type="predicted"/>
<dbReference type="InterPro" id="IPR059000">
    <property type="entry name" value="ATPase_P-type_domA"/>
</dbReference>
<evidence type="ECO:0000256" key="7">
    <source>
        <dbReference type="SAM" id="Phobius"/>
    </source>
</evidence>
<evidence type="ECO:0000313" key="9">
    <source>
        <dbReference type="EMBL" id="KRL91298.1"/>
    </source>
</evidence>
<keyword evidence="4 7" id="KW-1133">Transmembrane helix</keyword>
<feature type="transmembrane region" description="Helical" evidence="7">
    <location>
        <begin position="619"/>
        <end position="644"/>
    </location>
</feature>
<dbReference type="PRINTS" id="PR00119">
    <property type="entry name" value="CATATPASE"/>
</dbReference>
<name>A0A0R1UKK1_9LACO</name>
<dbReference type="NCBIfam" id="TIGR01494">
    <property type="entry name" value="ATPase_P-type"/>
    <property type="match status" value="2"/>
</dbReference>
<evidence type="ECO:0000256" key="5">
    <source>
        <dbReference type="ARBA" id="ARBA00023136"/>
    </source>
</evidence>
<comment type="caution">
    <text evidence="9">The sequence shown here is derived from an EMBL/GenBank/DDBJ whole genome shotgun (WGS) entry which is preliminary data.</text>
</comment>
<evidence type="ECO:0000256" key="3">
    <source>
        <dbReference type="ARBA" id="ARBA00022967"/>
    </source>
</evidence>
<comment type="subcellular location">
    <subcellularLocation>
        <location evidence="1">Membrane</location>
        <topology evidence="1">Multi-pass membrane protein</topology>
    </subcellularLocation>
</comment>
<dbReference type="SUPFAM" id="SSF56784">
    <property type="entry name" value="HAD-like"/>
    <property type="match status" value="1"/>
</dbReference>
<keyword evidence="5 7" id="KW-0472">Membrane</keyword>
<evidence type="ECO:0000313" key="10">
    <source>
        <dbReference type="Proteomes" id="UP000050816"/>
    </source>
</evidence>
<protein>
    <submittedName>
        <fullName evidence="9">Cation-transporting ATPase</fullName>
    </submittedName>
</protein>
<dbReference type="SFLD" id="SFLDF00027">
    <property type="entry name" value="p-type_atpase"/>
    <property type="match status" value="1"/>
</dbReference>
<dbReference type="SFLD" id="SFLDS00003">
    <property type="entry name" value="Haloacid_Dehalogenase"/>
    <property type="match status" value="1"/>
</dbReference>
<evidence type="ECO:0000256" key="4">
    <source>
        <dbReference type="ARBA" id="ARBA00022989"/>
    </source>
</evidence>
<dbReference type="InterPro" id="IPR044492">
    <property type="entry name" value="P_typ_ATPase_HD_dom"/>
</dbReference>
<dbReference type="InterPro" id="IPR008250">
    <property type="entry name" value="ATPase_P-typ_transduc_dom_A_sf"/>
</dbReference>
<dbReference type="Pfam" id="PF00122">
    <property type="entry name" value="E1-E2_ATPase"/>
    <property type="match status" value="1"/>
</dbReference>
<keyword evidence="2 7" id="KW-0812">Transmembrane</keyword>
<accession>A0A0R1UKK1</accession>
<dbReference type="EMBL" id="AZFK01000021">
    <property type="protein sequence ID" value="KRL91298.1"/>
    <property type="molecule type" value="Genomic_DNA"/>
</dbReference>
<feature type="transmembrane region" description="Helical" evidence="7">
    <location>
        <begin position="711"/>
        <end position="731"/>
    </location>
</feature>
<dbReference type="Pfam" id="PF00702">
    <property type="entry name" value="Hydrolase"/>
    <property type="match status" value="1"/>
</dbReference>
<feature type="compositionally biased region" description="Polar residues" evidence="6">
    <location>
        <begin position="19"/>
        <end position="34"/>
    </location>
</feature>
<evidence type="ECO:0000259" key="8">
    <source>
        <dbReference type="Pfam" id="PF00122"/>
    </source>
</evidence>
<dbReference type="Gene3D" id="3.40.1110.10">
    <property type="entry name" value="Calcium-transporting ATPase, cytoplasmic domain N"/>
    <property type="match status" value="1"/>
</dbReference>
<dbReference type="GO" id="GO:0016887">
    <property type="term" value="F:ATP hydrolysis activity"/>
    <property type="evidence" value="ECO:0007669"/>
    <property type="project" value="InterPro"/>
</dbReference>
<feature type="transmembrane region" description="Helical" evidence="7">
    <location>
        <begin position="650"/>
        <end position="667"/>
    </location>
</feature>
<dbReference type="PANTHER" id="PTHR42861">
    <property type="entry name" value="CALCIUM-TRANSPORTING ATPASE"/>
    <property type="match status" value="1"/>
</dbReference>
<dbReference type="InterPro" id="IPR018303">
    <property type="entry name" value="ATPase_P-typ_P_site"/>
</dbReference>
<dbReference type="InterPro" id="IPR023299">
    <property type="entry name" value="ATPase_P-typ_cyto_dom_N"/>
</dbReference>